<organism evidence="2 3">
    <name type="scientific">Methanocaldococcus vulcanius (strain ATCC 700851 / DSM 12094 / M7)</name>
    <name type="common">Methanococcus vulcanius</name>
    <dbReference type="NCBI Taxonomy" id="579137"/>
    <lineage>
        <taxon>Archaea</taxon>
        <taxon>Methanobacteriati</taxon>
        <taxon>Methanobacteriota</taxon>
        <taxon>Methanomada group</taxon>
        <taxon>Methanococci</taxon>
        <taxon>Methanococcales</taxon>
        <taxon>Methanocaldococcaceae</taxon>
        <taxon>Methanocaldococcus</taxon>
    </lineage>
</organism>
<feature type="transmembrane region" description="Helical" evidence="1">
    <location>
        <begin position="84"/>
        <end position="103"/>
    </location>
</feature>
<evidence type="ECO:0000313" key="3">
    <source>
        <dbReference type="Proteomes" id="UP000002063"/>
    </source>
</evidence>
<dbReference type="KEGG" id="mvu:Metvu_0316"/>
<name>C9RF31_METVM</name>
<evidence type="ECO:0000313" key="2">
    <source>
        <dbReference type="EMBL" id="ACX72183.1"/>
    </source>
</evidence>
<sequence length="141" mass="16087">MINNISNFDKVRAVAIAILFYIFIILVVDGSISSFIGDYITYPVDKDNLVKFYDFVYVIGFLLSLSISTWMFSKGIVKDFAKSFVIFFGIAFILGIGLFLVLTFLEKHIISMSGYTTLILFFFLLNLFEKLDKLNINKNNG</sequence>
<feature type="transmembrane region" description="Helical" evidence="1">
    <location>
        <begin position="109"/>
        <end position="128"/>
    </location>
</feature>
<keyword evidence="1" id="KW-0812">Transmembrane</keyword>
<dbReference type="HOGENOM" id="CLU_1821057_0_0_2"/>
<dbReference type="RefSeq" id="WP_012819727.1">
    <property type="nucleotide sequence ID" value="NC_013407.1"/>
</dbReference>
<dbReference type="eggNOG" id="arCOG09675">
    <property type="taxonomic scope" value="Archaea"/>
</dbReference>
<keyword evidence="3" id="KW-1185">Reference proteome</keyword>
<keyword evidence="1" id="KW-1133">Transmembrane helix</keyword>
<dbReference type="GeneID" id="8512645"/>
<evidence type="ECO:0000256" key="1">
    <source>
        <dbReference type="SAM" id="Phobius"/>
    </source>
</evidence>
<accession>C9RF31</accession>
<keyword evidence="1" id="KW-0472">Membrane</keyword>
<dbReference type="Proteomes" id="UP000002063">
    <property type="component" value="Chromosome"/>
</dbReference>
<reference evidence="2" key="1">
    <citation type="submission" date="2009-10" db="EMBL/GenBank/DDBJ databases">
        <title>Complete sequence of chromosome of Methanocaldococcus vulcanius M7.</title>
        <authorList>
            <consortium name="US DOE Joint Genome Institute"/>
            <person name="Lucas S."/>
            <person name="Copeland A."/>
            <person name="Lapidus A."/>
            <person name="Glavina del Rio T."/>
            <person name="Dalin E."/>
            <person name="Tice H."/>
            <person name="Bruce D."/>
            <person name="Goodwin L."/>
            <person name="Pitluck S."/>
            <person name="Lcollab F.I."/>
            <person name="Brettin T."/>
            <person name="Detter J.C."/>
            <person name="Han C."/>
            <person name="Tapia R."/>
            <person name="Kuske C.R."/>
            <person name="Schmutz J."/>
            <person name="Larimer F."/>
            <person name="Land M."/>
            <person name="Hauser L."/>
            <person name="Kyrpides N."/>
            <person name="Ovchinikova G."/>
            <person name="Sieprawska-Lupa M."/>
            <person name="Whitman W.B."/>
            <person name="Woyke T."/>
        </authorList>
    </citation>
    <scope>NUCLEOTIDE SEQUENCE [LARGE SCALE GENOMIC DNA]</scope>
    <source>
        <strain evidence="2">M7</strain>
    </source>
</reference>
<feature type="transmembrane region" description="Helical" evidence="1">
    <location>
        <begin position="12"/>
        <end position="32"/>
    </location>
</feature>
<dbReference type="EMBL" id="CP001787">
    <property type="protein sequence ID" value="ACX72183.1"/>
    <property type="molecule type" value="Genomic_DNA"/>
</dbReference>
<feature type="transmembrane region" description="Helical" evidence="1">
    <location>
        <begin position="52"/>
        <end position="72"/>
    </location>
</feature>
<dbReference type="STRING" id="579137.Metvu_0316"/>
<gene>
    <name evidence="2" type="ordered locus">Metvu_0316</name>
</gene>
<dbReference type="AlphaFoldDB" id="C9RF31"/>
<proteinExistence type="predicted"/>
<protein>
    <submittedName>
        <fullName evidence="2">Uncharacterized protein</fullName>
    </submittedName>
</protein>